<dbReference type="PANTHER" id="PTHR19963:SF30">
    <property type="entry name" value="ENDONUCLEASE_EXONUCLEASE_PHOSPHATASE DOMAIN-CONTAINING PROTEIN"/>
    <property type="match status" value="1"/>
</dbReference>
<reference evidence="1" key="2">
    <citation type="submission" date="2020-11" db="EMBL/GenBank/DDBJ databases">
        <authorList>
            <person name="McCartney M.A."/>
            <person name="Auch B."/>
            <person name="Kono T."/>
            <person name="Mallez S."/>
            <person name="Becker A."/>
            <person name="Gohl D.M."/>
            <person name="Silverstein K.A.T."/>
            <person name="Koren S."/>
            <person name="Bechman K.B."/>
            <person name="Herman A."/>
            <person name="Abrahante J.E."/>
            <person name="Garbe J."/>
        </authorList>
    </citation>
    <scope>NUCLEOTIDE SEQUENCE</scope>
    <source>
        <strain evidence="1">Duluth1</strain>
        <tissue evidence="1">Whole animal</tissue>
    </source>
</reference>
<comment type="caution">
    <text evidence="1">The sequence shown here is derived from an EMBL/GenBank/DDBJ whole genome shotgun (WGS) entry which is preliminary data.</text>
</comment>
<dbReference type="PANTHER" id="PTHR19963">
    <property type="entry name" value="CCHC-TYPE DOMAIN-CONTAINING PROTEIN"/>
    <property type="match status" value="1"/>
</dbReference>
<reference evidence="1" key="1">
    <citation type="journal article" date="2019" name="bioRxiv">
        <title>The Genome of the Zebra Mussel, Dreissena polymorpha: A Resource for Invasive Species Research.</title>
        <authorList>
            <person name="McCartney M.A."/>
            <person name="Auch B."/>
            <person name="Kono T."/>
            <person name="Mallez S."/>
            <person name="Zhang Y."/>
            <person name="Obille A."/>
            <person name="Becker A."/>
            <person name="Abrahante J.E."/>
            <person name="Garbe J."/>
            <person name="Badalamenti J.P."/>
            <person name="Herman A."/>
            <person name="Mangelson H."/>
            <person name="Liachko I."/>
            <person name="Sullivan S."/>
            <person name="Sone E.D."/>
            <person name="Koren S."/>
            <person name="Silverstein K.A.T."/>
            <person name="Beckman K.B."/>
            <person name="Gohl D.M."/>
        </authorList>
    </citation>
    <scope>NUCLEOTIDE SEQUENCE</scope>
    <source>
        <strain evidence="1">Duluth1</strain>
        <tissue evidence="1">Whole animal</tissue>
    </source>
</reference>
<proteinExistence type="predicted"/>
<sequence length="506" mass="56463">MAHGAQPMAYQVMTQVSVSQGGQLHYMLVGGQGQLIDAVNQPQSPYMFPPGQSGYVTPTPVVPAPQVDRSWATPHLVSQNVVNATRGVSDNVAASFGQQKSRLQSLPKALVYDGRGSWQAFLTKFEKYSTIFEWEDREKRDYLCLCLTDKASEYYALVMDIEVELSYLEVVDKLERRFGYRDLPETARVTFSSARQGDDELVDDWADRVMTLASEAYMDLPEAYMLQESILRFCMGARVKEAGELVINQRPASIEQAIDLLKWIIHTRFVYQPILVQKVECVGLVKVAGVNVASESRLVERVVAVERKEDMLDEKMDVCIGMLDQLLARPTRSPSPSPVRQQCFNCKEIGNLSQVCPKGIQNDKGLLVMIEQVKSDSMSRIDASVIGFAIQAVINTAAENTLASYRVVAQLPEKVPMLEQVLELIVLRKHEATIDVVGAALGLSGQMVAMTQERGLGKGKFMLRGSLGRVVVKAVGHFRFFQEWLMHGTDPPGNFCDFMIVRNRVI</sequence>
<dbReference type="AlphaFoldDB" id="A0A9D4K586"/>
<name>A0A9D4K586_DREPO</name>
<organism evidence="1 2">
    <name type="scientific">Dreissena polymorpha</name>
    <name type="common">Zebra mussel</name>
    <name type="synonym">Mytilus polymorpha</name>
    <dbReference type="NCBI Taxonomy" id="45954"/>
    <lineage>
        <taxon>Eukaryota</taxon>
        <taxon>Metazoa</taxon>
        <taxon>Spiralia</taxon>
        <taxon>Lophotrochozoa</taxon>
        <taxon>Mollusca</taxon>
        <taxon>Bivalvia</taxon>
        <taxon>Autobranchia</taxon>
        <taxon>Heteroconchia</taxon>
        <taxon>Euheterodonta</taxon>
        <taxon>Imparidentia</taxon>
        <taxon>Neoheterodontei</taxon>
        <taxon>Myida</taxon>
        <taxon>Dreissenoidea</taxon>
        <taxon>Dreissenidae</taxon>
        <taxon>Dreissena</taxon>
    </lineage>
</organism>
<evidence type="ECO:0000313" key="1">
    <source>
        <dbReference type="EMBL" id="KAH3833268.1"/>
    </source>
</evidence>
<gene>
    <name evidence="1" type="ORF">DPMN_106573</name>
</gene>
<evidence type="ECO:0000313" key="2">
    <source>
        <dbReference type="Proteomes" id="UP000828390"/>
    </source>
</evidence>
<keyword evidence="2" id="KW-1185">Reference proteome</keyword>
<dbReference type="Proteomes" id="UP000828390">
    <property type="component" value="Unassembled WGS sequence"/>
</dbReference>
<protein>
    <submittedName>
        <fullName evidence="1">Uncharacterized protein</fullName>
    </submittedName>
</protein>
<accession>A0A9D4K586</accession>
<dbReference type="EMBL" id="JAIWYP010000004">
    <property type="protein sequence ID" value="KAH3833268.1"/>
    <property type="molecule type" value="Genomic_DNA"/>
</dbReference>